<comment type="caution">
    <text evidence="2">The sequence shown here is derived from an EMBL/GenBank/DDBJ whole genome shotgun (WGS) entry which is preliminary data.</text>
</comment>
<evidence type="ECO:0000256" key="1">
    <source>
        <dbReference type="SAM" id="MobiDB-lite"/>
    </source>
</evidence>
<proteinExistence type="predicted"/>
<sequence length="106" mass="11323">MTSDSSSLSSLYPLASPIHVVTANGTSLPVIGRGTLSTYFSVPSVAHVLKLTTQLMLLVEQAAELDATQTLDEDESGTRRDVESHAQHGEPNNTDKSGNQQQIESN</sequence>
<evidence type="ECO:0000313" key="2">
    <source>
        <dbReference type="EMBL" id="KAG8080692.1"/>
    </source>
</evidence>
<feature type="region of interest" description="Disordered" evidence="1">
    <location>
        <begin position="67"/>
        <end position="106"/>
    </location>
</feature>
<gene>
    <name evidence="2" type="ORF">GUJ93_ZPchr0007g2996</name>
</gene>
<dbReference type="AlphaFoldDB" id="A0A8J5T9U9"/>
<reference evidence="2" key="2">
    <citation type="submission" date="2021-02" db="EMBL/GenBank/DDBJ databases">
        <authorList>
            <person name="Kimball J.A."/>
            <person name="Haas M.W."/>
            <person name="Macchietto M."/>
            <person name="Kono T."/>
            <person name="Duquette J."/>
            <person name="Shao M."/>
        </authorList>
    </citation>
    <scope>NUCLEOTIDE SEQUENCE</scope>
    <source>
        <tissue evidence="2">Fresh leaf tissue</tissue>
    </source>
</reference>
<reference evidence="2" key="1">
    <citation type="journal article" date="2021" name="bioRxiv">
        <title>Whole Genome Assembly and Annotation of Northern Wild Rice, Zizania palustris L., Supports a Whole Genome Duplication in the Zizania Genus.</title>
        <authorList>
            <person name="Haas M."/>
            <person name="Kono T."/>
            <person name="Macchietto M."/>
            <person name="Millas R."/>
            <person name="McGilp L."/>
            <person name="Shao M."/>
            <person name="Duquette J."/>
            <person name="Hirsch C.N."/>
            <person name="Kimball J."/>
        </authorList>
    </citation>
    <scope>NUCLEOTIDE SEQUENCE</scope>
    <source>
        <tissue evidence="2">Fresh leaf tissue</tissue>
    </source>
</reference>
<dbReference type="OrthoDB" id="778489at2759"/>
<name>A0A8J5T9U9_ZIZPA</name>
<keyword evidence="3" id="KW-1185">Reference proteome</keyword>
<feature type="compositionally biased region" description="Polar residues" evidence="1">
    <location>
        <begin position="90"/>
        <end position="106"/>
    </location>
</feature>
<evidence type="ECO:0000313" key="3">
    <source>
        <dbReference type="Proteomes" id="UP000729402"/>
    </source>
</evidence>
<dbReference type="Proteomes" id="UP000729402">
    <property type="component" value="Unassembled WGS sequence"/>
</dbReference>
<organism evidence="2 3">
    <name type="scientific">Zizania palustris</name>
    <name type="common">Northern wild rice</name>
    <dbReference type="NCBI Taxonomy" id="103762"/>
    <lineage>
        <taxon>Eukaryota</taxon>
        <taxon>Viridiplantae</taxon>
        <taxon>Streptophyta</taxon>
        <taxon>Embryophyta</taxon>
        <taxon>Tracheophyta</taxon>
        <taxon>Spermatophyta</taxon>
        <taxon>Magnoliopsida</taxon>
        <taxon>Liliopsida</taxon>
        <taxon>Poales</taxon>
        <taxon>Poaceae</taxon>
        <taxon>BOP clade</taxon>
        <taxon>Oryzoideae</taxon>
        <taxon>Oryzeae</taxon>
        <taxon>Zizaniinae</taxon>
        <taxon>Zizania</taxon>
    </lineage>
</organism>
<dbReference type="EMBL" id="JAAALK010000282">
    <property type="protein sequence ID" value="KAG8080692.1"/>
    <property type="molecule type" value="Genomic_DNA"/>
</dbReference>
<accession>A0A8J5T9U9</accession>
<protein>
    <submittedName>
        <fullName evidence="2">Uncharacterized protein</fullName>
    </submittedName>
</protein>
<feature type="compositionally biased region" description="Basic and acidic residues" evidence="1">
    <location>
        <begin position="76"/>
        <end position="88"/>
    </location>
</feature>